<dbReference type="Gramene" id="EOY06581">
    <property type="protein sequence ID" value="EOY06581"/>
    <property type="gene ID" value="TCM_021257"/>
</dbReference>
<dbReference type="PANTHER" id="PTHR33484">
    <property type="entry name" value="BNAC07G33360D PROTEIN"/>
    <property type="match status" value="1"/>
</dbReference>
<sequence length="127" mass="14437">MACSIDRLKKVALEGFPLIDELYGRQTGKAHRPTPPPTRIQDHYYHHQKLAPNQYVYHGPQSVTVVQDPDTGSYHQIQTAKNYERWYVCQVSQPRSGSPTISSEDAAAYYGGKLLNDYGKTKQKQRA</sequence>
<dbReference type="OMA" id="TGSHHQI"/>
<organism evidence="1 2">
    <name type="scientific">Theobroma cacao</name>
    <name type="common">Cacao</name>
    <name type="synonym">Cocoa</name>
    <dbReference type="NCBI Taxonomy" id="3641"/>
    <lineage>
        <taxon>Eukaryota</taxon>
        <taxon>Viridiplantae</taxon>
        <taxon>Streptophyta</taxon>
        <taxon>Embryophyta</taxon>
        <taxon>Tracheophyta</taxon>
        <taxon>Spermatophyta</taxon>
        <taxon>Magnoliopsida</taxon>
        <taxon>eudicotyledons</taxon>
        <taxon>Gunneridae</taxon>
        <taxon>Pentapetalae</taxon>
        <taxon>rosids</taxon>
        <taxon>malvids</taxon>
        <taxon>Malvales</taxon>
        <taxon>Malvaceae</taxon>
        <taxon>Byttnerioideae</taxon>
        <taxon>Theobroma</taxon>
    </lineage>
</organism>
<dbReference type="AlphaFoldDB" id="A0A061EP12"/>
<proteinExistence type="predicted"/>
<keyword evidence="2" id="KW-1185">Reference proteome</keyword>
<dbReference type="Proteomes" id="UP000026915">
    <property type="component" value="Chromosome 4"/>
</dbReference>
<evidence type="ECO:0000313" key="1">
    <source>
        <dbReference type="EMBL" id="EOY06581.1"/>
    </source>
</evidence>
<dbReference type="HOGENOM" id="CLU_1858883_0_0_1"/>
<dbReference type="InParanoid" id="A0A061EP12"/>
<name>A0A061EP12_THECC</name>
<reference evidence="1 2" key="1">
    <citation type="journal article" date="2013" name="Genome Biol.">
        <title>The genome sequence of the most widely cultivated cacao type and its use to identify candidate genes regulating pod color.</title>
        <authorList>
            <person name="Motamayor J.C."/>
            <person name="Mockaitis K."/>
            <person name="Schmutz J."/>
            <person name="Haiminen N."/>
            <person name="Iii D.L."/>
            <person name="Cornejo O."/>
            <person name="Findley S.D."/>
            <person name="Zheng P."/>
            <person name="Utro F."/>
            <person name="Royaert S."/>
            <person name="Saski C."/>
            <person name="Jenkins J."/>
            <person name="Podicheti R."/>
            <person name="Zhao M."/>
            <person name="Scheffler B.E."/>
            <person name="Stack J.C."/>
            <person name="Feltus F.A."/>
            <person name="Mustiga G.M."/>
            <person name="Amores F."/>
            <person name="Phillips W."/>
            <person name="Marelli J.P."/>
            <person name="May G.D."/>
            <person name="Shapiro H."/>
            <person name="Ma J."/>
            <person name="Bustamante C.D."/>
            <person name="Schnell R.J."/>
            <person name="Main D."/>
            <person name="Gilbert D."/>
            <person name="Parida L."/>
            <person name="Kuhn D.N."/>
        </authorList>
    </citation>
    <scope>NUCLEOTIDE SEQUENCE [LARGE SCALE GENOMIC DNA]</scope>
    <source>
        <strain evidence="2">cv. Matina 1-6</strain>
    </source>
</reference>
<accession>A0A061EP12</accession>
<gene>
    <name evidence="1" type="ORF">TCM_021257</name>
</gene>
<protein>
    <submittedName>
        <fullName evidence="1">Uncharacterized protein</fullName>
    </submittedName>
</protein>
<dbReference type="EMBL" id="CM001882">
    <property type="protein sequence ID" value="EOY06581.1"/>
    <property type="molecule type" value="Genomic_DNA"/>
</dbReference>
<evidence type="ECO:0000313" key="2">
    <source>
        <dbReference type="Proteomes" id="UP000026915"/>
    </source>
</evidence>
<dbReference type="PANTHER" id="PTHR33484:SF12">
    <property type="entry name" value="AP2_ERF DOMAIN-CONTAINING PROTEIN"/>
    <property type="match status" value="1"/>
</dbReference>